<keyword evidence="1" id="KW-0812">Transmembrane</keyword>
<organism evidence="2 3">
    <name type="scientific">Brevibacillus thermoruber</name>
    <dbReference type="NCBI Taxonomy" id="33942"/>
    <lineage>
        <taxon>Bacteria</taxon>
        <taxon>Bacillati</taxon>
        <taxon>Bacillota</taxon>
        <taxon>Bacilli</taxon>
        <taxon>Bacillales</taxon>
        <taxon>Paenibacillaceae</taxon>
        <taxon>Brevibacillus</taxon>
    </lineage>
</organism>
<evidence type="ECO:0000313" key="3">
    <source>
        <dbReference type="Proteomes" id="UP001151071"/>
    </source>
</evidence>
<keyword evidence="1" id="KW-1133">Transmembrane helix</keyword>
<dbReference type="InterPro" id="IPR029068">
    <property type="entry name" value="Glyas_Bleomycin-R_OHBP_Dase"/>
</dbReference>
<dbReference type="Proteomes" id="UP001151071">
    <property type="component" value="Unassembled WGS sequence"/>
</dbReference>
<proteinExistence type="predicted"/>
<evidence type="ECO:0000313" key="2">
    <source>
        <dbReference type="EMBL" id="MDA5107941.1"/>
    </source>
</evidence>
<dbReference type="Gene3D" id="3.10.180.10">
    <property type="entry name" value="2,3-Dihydroxybiphenyl 1,2-Dioxygenase, domain 1"/>
    <property type="match status" value="1"/>
</dbReference>
<name>A0A9X3Z2M7_9BACL</name>
<sequence>MLFELSIVLIVIGFIFSTLFGGFDSFSSRTFVGNLLILAGSPEALEPFRATRFTCVVDSLDEYVTYFTQLGLSFIRQPKQVPTGKNMTVQHPDGTIVEYVEHTHA</sequence>
<protein>
    <submittedName>
        <fullName evidence="2">Glyoxalase/bleomycin resistance/dioxygenase family protein</fullName>
    </submittedName>
</protein>
<keyword evidence="1" id="KW-0472">Membrane</keyword>
<gene>
    <name evidence="2" type="ORF">O3V59_06200</name>
</gene>
<keyword evidence="3" id="KW-1185">Reference proteome</keyword>
<dbReference type="AlphaFoldDB" id="A0A9X3Z2M7"/>
<dbReference type="SUPFAM" id="SSF54593">
    <property type="entry name" value="Glyoxalase/Bleomycin resistance protein/Dihydroxybiphenyl dioxygenase"/>
    <property type="match status" value="1"/>
</dbReference>
<reference evidence="2" key="1">
    <citation type="submission" date="2022-12" db="EMBL/GenBank/DDBJ databases">
        <title>Draft genome sequence of the thermophilic strain Brevibacillus thermoruber HT42, isolated from Los Humeros, Puebla, Mexico, with biotechnological potential.</title>
        <authorList>
            <person name="Lara Sanchez J."/>
            <person name="Solis Palacios R."/>
            <person name="Bustos Baena A.S."/>
            <person name="Ruz Baez A.E."/>
            <person name="Espinosa Luna G."/>
            <person name="Oliart Ros R.M."/>
        </authorList>
    </citation>
    <scope>NUCLEOTIDE SEQUENCE</scope>
    <source>
        <strain evidence="2">HT42</strain>
    </source>
</reference>
<comment type="caution">
    <text evidence="2">The sequence shown here is derived from an EMBL/GenBank/DDBJ whole genome shotgun (WGS) entry which is preliminary data.</text>
</comment>
<accession>A0A9X3Z2M7</accession>
<evidence type="ECO:0000256" key="1">
    <source>
        <dbReference type="SAM" id="Phobius"/>
    </source>
</evidence>
<feature type="transmembrane region" description="Helical" evidence="1">
    <location>
        <begin position="6"/>
        <end position="23"/>
    </location>
</feature>
<dbReference type="RefSeq" id="WP_051188165.1">
    <property type="nucleotide sequence ID" value="NZ_JAPYYP010000005.1"/>
</dbReference>
<dbReference type="EMBL" id="JAPYYP010000005">
    <property type="protein sequence ID" value="MDA5107941.1"/>
    <property type="molecule type" value="Genomic_DNA"/>
</dbReference>